<dbReference type="SMART" id="SM00895">
    <property type="entry name" value="FCD"/>
    <property type="match status" value="1"/>
</dbReference>
<dbReference type="SUPFAM" id="SSF48008">
    <property type="entry name" value="GntR ligand-binding domain-like"/>
    <property type="match status" value="1"/>
</dbReference>
<dbReference type="PANTHER" id="PTHR43537">
    <property type="entry name" value="TRANSCRIPTIONAL REGULATOR, GNTR FAMILY"/>
    <property type="match status" value="1"/>
</dbReference>
<feature type="domain" description="HTH gntR-type" evidence="4">
    <location>
        <begin position="43"/>
        <end position="110"/>
    </location>
</feature>
<dbReference type="CDD" id="cd07377">
    <property type="entry name" value="WHTH_GntR"/>
    <property type="match status" value="1"/>
</dbReference>
<dbReference type="GO" id="GO:0003700">
    <property type="term" value="F:DNA-binding transcription factor activity"/>
    <property type="evidence" value="ECO:0007669"/>
    <property type="project" value="InterPro"/>
</dbReference>
<dbReference type="PRINTS" id="PR00035">
    <property type="entry name" value="HTHGNTR"/>
</dbReference>
<dbReference type="InterPro" id="IPR008920">
    <property type="entry name" value="TF_FadR/GntR_C"/>
</dbReference>
<evidence type="ECO:0000313" key="5">
    <source>
        <dbReference type="EMBL" id="PIO43800.1"/>
    </source>
</evidence>
<evidence type="ECO:0000256" key="1">
    <source>
        <dbReference type="ARBA" id="ARBA00023015"/>
    </source>
</evidence>
<evidence type="ECO:0000259" key="4">
    <source>
        <dbReference type="PROSITE" id="PS50949"/>
    </source>
</evidence>
<protein>
    <submittedName>
        <fullName evidence="5">GntR family transcriptional regulator</fullName>
    </submittedName>
</protein>
<dbReference type="Proteomes" id="UP000232163">
    <property type="component" value="Unassembled WGS sequence"/>
</dbReference>
<dbReference type="PANTHER" id="PTHR43537:SF45">
    <property type="entry name" value="GNTR FAMILY REGULATORY PROTEIN"/>
    <property type="match status" value="1"/>
</dbReference>
<dbReference type="InterPro" id="IPR011711">
    <property type="entry name" value="GntR_C"/>
</dbReference>
<accession>A0A2N9VWD2</accession>
<dbReference type="OrthoDB" id="9788098at2"/>
<dbReference type="Pfam" id="PF00392">
    <property type="entry name" value="GntR"/>
    <property type="match status" value="1"/>
</dbReference>
<keyword evidence="6" id="KW-1185">Reference proteome</keyword>
<dbReference type="GO" id="GO:0003677">
    <property type="term" value="F:DNA binding"/>
    <property type="evidence" value="ECO:0007669"/>
    <property type="project" value="UniProtKB-KW"/>
</dbReference>
<dbReference type="EMBL" id="MZMT01000035">
    <property type="protein sequence ID" value="PIO43800.1"/>
    <property type="molecule type" value="Genomic_DNA"/>
</dbReference>
<dbReference type="InterPro" id="IPR036388">
    <property type="entry name" value="WH-like_DNA-bd_sf"/>
</dbReference>
<evidence type="ECO:0000256" key="2">
    <source>
        <dbReference type="ARBA" id="ARBA00023125"/>
    </source>
</evidence>
<proteinExistence type="predicted"/>
<dbReference type="Gene3D" id="1.20.120.530">
    <property type="entry name" value="GntR ligand-binding domain-like"/>
    <property type="match status" value="1"/>
</dbReference>
<dbReference type="SMART" id="SM00345">
    <property type="entry name" value="HTH_GNTR"/>
    <property type="match status" value="1"/>
</dbReference>
<sequence>MTAQDRGEKSLAVAAPREAQTLGGGSDVRAAGSVSRGTPVARVTTATAIYRELHAAIVSMEMTPGTPLNEKVLTERFGVSRTPVREALIRLVEDGLVDVFPQSGTFVARIPVALIPEAVVIRQALEGATVERAAAKATAKDIELLDEILARQHFFADRQNMSAFHEADETFHEAIAGISGHPGIWNYLKPVKVQIDRARRMTLPALGRMEHVLSEHRIIRNAIEAHDVPAACAAMKQHLNAVIPDIDELRKSHPKSFV</sequence>
<dbReference type="AlphaFoldDB" id="A0A2N9VWD2"/>
<keyword evidence="3" id="KW-0804">Transcription</keyword>
<evidence type="ECO:0000256" key="3">
    <source>
        <dbReference type="ARBA" id="ARBA00023163"/>
    </source>
</evidence>
<dbReference type="InterPro" id="IPR000524">
    <property type="entry name" value="Tscrpt_reg_HTH_GntR"/>
</dbReference>
<name>A0A2N9VWD2_9HYPH</name>
<dbReference type="PROSITE" id="PS50949">
    <property type="entry name" value="HTH_GNTR"/>
    <property type="match status" value="1"/>
</dbReference>
<keyword evidence="2" id="KW-0238">DNA-binding</keyword>
<organism evidence="5 6">
    <name type="scientific">Phyllobacterium zundukense</name>
    <dbReference type="NCBI Taxonomy" id="1867719"/>
    <lineage>
        <taxon>Bacteria</taxon>
        <taxon>Pseudomonadati</taxon>
        <taxon>Pseudomonadota</taxon>
        <taxon>Alphaproteobacteria</taxon>
        <taxon>Hyphomicrobiales</taxon>
        <taxon>Phyllobacteriaceae</taxon>
        <taxon>Phyllobacterium</taxon>
    </lineage>
</organism>
<reference evidence="6" key="1">
    <citation type="journal article" date="2017" name="Int J Environ Stud">
        <title>Does the Miocene-Pliocene relict legume Oxytropis triphylla form nitrogen-fixing nodules with a combination of bacterial strains?</title>
        <authorList>
            <person name="Safronova V."/>
            <person name="Belimov A."/>
            <person name="Sazanova A."/>
            <person name="Kuznetsova I."/>
            <person name="Popova J."/>
            <person name="Andronov E."/>
            <person name="Verkhozina A."/>
            <person name="Tikhonovich I."/>
        </authorList>
    </citation>
    <scope>NUCLEOTIDE SEQUENCE [LARGE SCALE GENOMIC DNA]</scope>
    <source>
        <strain evidence="6">Tri-38</strain>
    </source>
</reference>
<dbReference type="InterPro" id="IPR036390">
    <property type="entry name" value="WH_DNA-bd_sf"/>
</dbReference>
<evidence type="ECO:0000313" key="6">
    <source>
        <dbReference type="Proteomes" id="UP000232163"/>
    </source>
</evidence>
<dbReference type="SUPFAM" id="SSF46785">
    <property type="entry name" value="Winged helix' DNA-binding domain"/>
    <property type="match status" value="1"/>
</dbReference>
<dbReference type="Gene3D" id="1.10.10.10">
    <property type="entry name" value="Winged helix-like DNA-binding domain superfamily/Winged helix DNA-binding domain"/>
    <property type="match status" value="1"/>
</dbReference>
<comment type="caution">
    <text evidence="5">The sequence shown here is derived from an EMBL/GenBank/DDBJ whole genome shotgun (WGS) entry which is preliminary data.</text>
</comment>
<gene>
    <name evidence="5" type="ORF">B5P45_14500</name>
</gene>
<keyword evidence="1" id="KW-0805">Transcription regulation</keyword>
<dbReference type="Pfam" id="PF07729">
    <property type="entry name" value="FCD"/>
    <property type="match status" value="1"/>
</dbReference>